<proteinExistence type="predicted"/>
<organism evidence="1 2">
    <name type="scientific">Nephila pilipes</name>
    <name type="common">Giant wood spider</name>
    <name type="synonym">Nephila maculata</name>
    <dbReference type="NCBI Taxonomy" id="299642"/>
    <lineage>
        <taxon>Eukaryota</taxon>
        <taxon>Metazoa</taxon>
        <taxon>Ecdysozoa</taxon>
        <taxon>Arthropoda</taxon>
        <taxon>Chelicerata</taxon>
        <taxon>Arachnida</taxon>
        <taxon>Araneae</taxon>
        <taxon>Araneomorphae</taxon>
        <taxon>Entelegynae</taxon>
        <taxon>Araneoidea</taxon>
        <taxon>Nephilidae</taxon>
        <taxon>Nephila</taxon>
    </lineage>
</organism>
<evidence type="ECO:0000313" key="1">
    <source>
        <dbReference type="EMBL" id="GFS62635.1"/>
    </source>
</evidence>
<dbReference type="AlphaFoldDB" id="A0A8X6MJS3"/>
<reference evidence="1" key="1">
    <citation type="submission" date="2020-08" db="EMBL/GenBank/DDBJ databases">
        <title>Multicomponent nature underlies the extraordinary mechanical properties of spider dragline silk.</title>
        <authorList>
            <person name="Kono N."/>
            <person name="Nakamura H."/>
            <person name="Mori M."/>
            <person name="Yoshida Y."/>
            <person name="Ohtoshi R."/>
            <person name="Malay A.D."/>
            <person name="Moran D.A.P."/>
            <person name="Tomita M."/>
            <person name="Numata K."/>
            <person name="Arakawa K."/>
        </authorList>
    </citation>
    <scope>NUCLEOTIDE SEQUENCE</scope>
</reference>
<accession>A0A8X6MJS3</accession>
<dbReference type="EMBL" id="BMAW01093894">
    <property type="protein sequence ID" value="GFS62635.1"/>
    <property type="molecule type" value="Genomic_DNA"/>
</dbReference>
<feature type="non-terminal residue" evidence="1">
    <location>
        <position position="1"/>
    </location>
</feature>
<comment type="caution">
    <text evidence="1">The sequence shown here is derived from an EMBL/GenBank/DDBJ whole genome shotgun (WGS) entry which is preliminary data.</text>
</comment>
<protein>
    <submittedName>
        <fullName evidence="1">Uncharacterized protein</fullName>
    </submittedName>
</protein>
<sequence>MPHNSYHLQLGKAIKEIKSGNTLDNLLSLMEQYANHLESLVKERMADYLEEKRKVENLLYQLLH</sequence>
<dbReference type="Proteomes" id="UP000887013">
    <property type="component" value="Unassembled WGS sequence"/>
</dbReference>
<keyword evidence="2" id="KW-1185">Reference proteome</keyword>
<dbReference type="OrthoDB" id="1890790at2759"/>
<evidence type="ECO:0000313" key="2">
    <source>
        <dbReference type="Proteomes" id="UP000887013"/>
    </source>
</evidence>
<dbReference type="Gene3D" id="6.10.250.780">
    <property type="match status" value="1"/>
</dbReference>
<name>A0A8X6MJS3_NEPPI</name>
<gene>
    <name evidence="1" type="ORF">NPIL_672311</name>
</gene>